<reference evidence="3" key="1">
    <citation type="journal article" date="2019" name="Int. J. Syst. Evol. Microbiol.">
        <title>The Global Catalogue of Microorganisms (GCM) 10K type strain sequencing project: providing services to taxonomists for standard genome sequencing and annotation.</title>
        <authorList>
            <consortium name="The Broad Institute Genomics Platform"/>
            <consortium name="The Broad Institute Genome Sequencing Center for Infectious Disease"/>
            <person name="Wu L."/>
            <person name="Ma J."/>
        </authorList>
    </citation>
    <scope>NUCLEOTIDE SEQUENCE [LARGE SCALE GENOMIC DNA]</scope>
    <source>
        <strain evidence="3">KCTC 42986</strain>
    </source>
</reference>
<feature type="chain" id="PRO_5047341815" evidence="1">
    <location>
        <begin position="24"/>
        <end position="198"/>
    </location>
</feature>
<dbReference type="InterPro" id="IPR036374">
    <property type="entry name" value="OxRdtase_Mopterin-bd_sf"/>
</dbReference>
<feature type="signal peptide" evidence="1">
    <location>
        <begin position="1"/>
        <end position="23"/>
    </location>
</feature>
<dbReference type="Proteomes" id="UP001595530">
    <property type="component" value="Unassembled WGS sequence"/>
</dbReference>
<keyword evidence="1" id="KW-0732">Signal</keyword>
<name>A0ABV7F7D4_9BURK</name>
<comment type="caution">
    <text evidence="2">The sequence shown here is derived from an EMBL/GenBank/DDBJ whole genome shotgun (WGS) entry which is preliminary data.</text>
</comment>
<evidence type="ECO:0000256" key="1">
    <source>
        <dbReference type="SAM" id="SignalP"/>
    </source>
</evidence>
<dbReference type="RefSeq" id="WP_390329257.1">
    <property type="nucleotide sequence ID" value="NZ_JBHRTP010000052.1"/>
</dbReference>
<evidence type="ECO:0000313" key="3">
    <source>
        <dbReference type="Proteomes" id="UP001595530"/>
    </source>
</evidence>
<sequence>MNKREFLATAALGAASLPSLALAGPAKRTELAPGPTLLTVTGAIGAGNRGPLDPALDQMMTKQGVKFDKAHAFEFAALTALPAVTIRPTLEYDGKPHTLRGPLLTEVLNATGAAANAGGNILLRAIDGYAVLVSLADAHKYRFIVATELDGRPMPLGGLGPLWAMVDADRFPDMAAKPVAARFTLCPWGLYHIEVQRG</sequence>
<accession>A0ABV7F7D4</accession>
<protein>
    <submittedName>
        <fullName evidence="2">Molybdopterin-dependent oxidoreductase</fullName>
    </submittedName>
</protein>
<gene>
    <name evidence="2" type="ORF">ACFOFO_16050</name>
</gene>
<organism evidence="2 3">
    <name type="scientific">Undibacterium arcticum</name>
    <dbReference type="NCBI Taxonomy" id="1762892"/>
    <lineage>
        <taxon>Bacteria</taxon>
        <taxon>Pseudomonadati</taxon>
        <taxon>Pseudomonadota</taxon>
        <taxon>Betaproteobacteria</taxon>
        <taxon>Burkholderiales</taxon>
        <taxon>Oxalobacteraceae</taxon>
        <taxon>Undibacterium</taxon>
    </lineage>
</organism>
<dbReference type="EMBL" id="JBHRTP010000052">
    <property type="protein sequence ID" value="MFC3109455.1"/>
    <property type="molecule type" value="Genomic_DNA"/>
</dbReference>
<evidence type="ECO:0000313" key="2">
    <source>
        <dbReference type="EMBL" id="MFC3109455.1"/>
    </source>
</evidence>
<dbReference type="SUPFAM" id="SSF56524">
    <property type="entry name" value="Oxidoreductase molybdopterin-binding domain"/>
    <property type="match status" value="1"/>
</dbReference>
<proteinExistence type="predicted"/>
<keyword evidence="3" id="KW-1185">Reference proteome</keyword>
<dbReference type="Gene3D" id="3.90.420.10">
    <property type="entry name" value="Oxidoreductase, molybdopterin-binding domain"/>
    <property type="match status" value="1"/>
</dbReference>